<dbReference type="GO" id="GO:0051015">
    <property type="term" value="F:actin filament binding"/>
    <property type="evidence" value="ECO:0007669"/>
    <property type="project" value="TreeGrafter"/>
</dbReference>
<dbReference type="Pfam" id="PF06017">
    <property type="entry name" value="Myosin_TH1"/>
    <property type="match status" value="1"/>
</dbReference>
<dbReference type="GO" id="GO:0005902">
    <property type="term" value="C:microvillus"/>
    <property type="evidence" value="ECO:0007669"/>
    <property type="project" value="TreeGrafter"/>
</dbReference>
<organism evidence="11 12">
    <name type="scientific">Dissostichus mawsoni</name>
    <name type="common">Antarctic cod</name>
    <dbReference type="NCBI Taxonomy" id="36200"/>
    <lineage>
        <taxon>Eukaryota</taxon>
        <taxon>Metazoa</taxon>
        <taxon>Chordata</taxon>
        <taxon>Craniata</taxon>
        <taxon>Vertebrata</taxon>
        <taxon>Euteleostomi</taxon>
        <taxon>Actinopterygii</taxon>
        <taxon>Neopterygii</taxon>
        <taxon>Teleostei</taxon>
        <taxon>Neoteleostei</taxon>
        <taxon>Acanthomorphata</taxon>
        <taxon>Eupercaria</taxon>
        <taxon>Perciformes</taxon>
        <taxon>Notothenioidei</taxon>
        <taxon>Nototheniidae</taxon>
        <taxon>Dissostichus</taxon>
    </lineage>
</organism>
<feature type="domain" description="TH1" evidence="10">
    <location>
        <begin position="906"/>
        <end position="1085"/>
    </location>
</feature>
<evidence type="ECO:0000256" key="3">
    <source>
        <dbReference type="ARBA" id="ARBA00022840"/>
    </source>
</evidence>
<dbReference type="PANTHER" id="PTHR13140">
    <property type="entry name" value="MYOSIN"/>
    <property type="match status" value="1"/>
</dbReference>
<evidence type="ECO:0000256" key="7">
    <source>
        <dbReference type="PROSITE-ProRule" id="PRU00782"/>
    </source>
</evidence>
<evidence type="ECO:0000256" key="6">
    <source>
        <dbReference type="ARBA" id="ARBA00023203"/>
    </source>
</evidence>
<comment type="caution">
    <text evidence="11">The sequence shown here is derived from an EMBL/GenBank/DDBJ whole genome shotgun (WGS) entry which is preliminary data.</text>
</comment>
<accession>A0A7J5XVS0</accession>
<dbReference type="FunFam" id="3.40.850.10:FF:000101">
    <property type="entry name" value="Slow myosin heavy chain 2"/>
    <property type="match status" value="1"/>
</dbReference>
<evidence type="ECO:0000256" key="1">
    <source>
        <dbReference type="ARBA" id="ARBA00008314"/>
    </source>
</evidence>
<keyword evidence="3 7" id="KW-0067">ATP-binding</keyword>
<comment type="similarity">
    <text evidence="1 7">Belongs to the TRAFAC class myosin-kinesin ATPase superfamily. Myosin family.</text>
</comment>
<evidence type="ECO:0000259" key="9">
    <source>
        <dbReference type="PROSITE" id="PS51456"/>
    </source>
</evidence>
<dbReference type="PROSITE" id="PS51757">
    <property type="entry name" value="TH1"/>
    <property type="match status" value="1"/>
</dbReference>
<name>A0A7J5XVS0_DISMA</name>
<dbReference type="PRINTS" id="PR00193">
    <property type="entry name" value="MYOSINHEAVY"/>
</dbReference>
<dbReference type="GO" id="GO:0005886">
    <property type="term" value="C:plasma membrane"/>
    <property type="evidence" value="ECO:0007669"/>
    <property type="project" value="TreeGrafter"/>
</dbReference>
<sequence>MWREEQRRDSPSGALTQLQQVAALCGARYSKPLWCNRDLGDERLQSASALSSQGSQTERGKDVTKAERERRSASLGGTTRSEVFQQQQQDRMRYQGREVDIEGRVRLVMESTLTARDRVGVQDFVLLENYNSEAAFIENLRRRFGENLIYTYIGSVLVSVNPYKELEIYSKQQMERYRGVSFYEISPHIYALSDNTYRAMRTERKDQCILISGESGAGKTEASKKILLYYAVTCPTNDQMPALGERLLQSNPVLEAFGNAKTFRNDNSSRFGKYMDVQFDFRGAPVGGHILNYLLEKSRVIHQNHGERNFHIFYQLLDGGEDDLLTALGLERNPQSYQYLVKGNCPRLSSVSDKNNWKVVMKALSVIGFTEEEVQKLLNIIASVLHLGNTQFGEGEEGETYITTETKITNLTKLLGVDGSALGEALTHKKLTAKGEEMITPLSFEQAVSARDALAKAVYGRTFTWLVEKINQSLALKEEIYHSGKGCSVIGLLDIYGFEWETVQYFDNKIICDLIEEKPQRHHLHSGTYNNFIGLSVYDVVSVTVGEDEECLRPGETCDVSFLEKMEDTLGGHPHFVTHKLANGKTRRVMSREEFRLLHYAGEVNYNVNGFLDKNNDLLNRNLKEVMCQSDNQILSHCFRKEEAIDQKRPEMFKNSLTKLMEILMSKEPSYVRCIKPNDAKQPGRFDEVLVRHQVKYLGLMENLRVRRAGFAYRRRFEAFLQRYKPLCPETWPNWHGRLSDGVSTLVNHLGYKAEEYKLGRSKIFIRFPKTLFNTEDALEAKKPDIGDFDPADVLERLQGEAKYQRIRRAVIVIQSGWRGMKARRRAKRRRQAAELIRRLIKGFIYRHEEFCPENEYFHDHVRYSFLKNLRKNLPKSVLDKSWPTPPPSLIEASDHLRRLHMRNMVAKYCHRVQPEWKKQMMQKVVAKREQINLKVVQTLGSDKVQYGVTVVKYDRRGFKPRPRQLLLTNTFAVLVDRTKIKQRIDYAALRGISVSSLSDGMFVLHMPNEDNKQKGDVVLHCHHVIEVVTKLSMMASKVNYVNISPGSIRFVVARGKEGFIDFIRGSELKVAKGKRGHLLVTAPQINTA</sequence>
<dbReference type="Gene3D" id="1.20.5.190">
    <property type="match status" value="1"/>
</dbReference>
<feature type="compositionally biased region" description="Basic and acidic residues" evidence="8">
    <location>
        <begin position="58"/>
        <end position="72"/>
    </location>
</feature>
<dbReference type="Proteomes" id="UP000518266">
    <property type="component" value="Unassembled WGS sequence"/>
</dbReference>
<dbReference type="SMART" id="SM00242">
    <property type="entry name" value="MYSc"/>
    <property type="match status" value="1"/>
</dbReference>
<dbReference type="Pfam" id="PF00612">
    <property type="entry name" value="IQ"/>
    <property type="match status" value="1"/>
</dbReference>
<evidence type="ECO:0000256" key="8">
    <source>
        <dbReference type="SAM" id="MobiDB-lite"/>
    </source>
</evidence>
<dbReference type="InterPro" id="IPR010926">
    <property type="entry name" value="Myosin_TH1"/>
</dbReference>
<dbReference type="InterPro" id="IPR000048">
    <property type="entry name" value="IQ_motif_EF-hand-BS"/>
</dbReference>
<dbReference type="GO" id="GO:0030048">
    <property type="term" value="P:actin filament-based movement"/>
    <property type="evidence" value="ECO:0007669"/>
    <property type="project" value="TreeGrafter"/>
</dbReference>
<dbReference type="SUPFAM" id="SSF52540">
    <property type="entry name" value="P-loop containing nucleoside triphosphate hydrolases"/>
    <property type="match status" value="1"/>
</dbReference>
<evidence type="ECO:0000256" key="4">
    <source>
        <dbReference type="ARBA" id="ARBA00023123"/>
    </source>
</evidence>
<feature type="compositionally biased region" description="Low complexity" evidence="8">
    <location>
        <begin position="46"/>
        <end position="56"/>
    </location>
</feature>
<evidence type="ECO:0008006" key="13">
    <source>
        <dbReference type="Google" id="ProtNLM"/>
    </source>
</evidence>
<dbReference type="GO" id="GO:0007015">
    <property type="term" value="P:actin filament organization"/>
    <property type="evidence" value="ECO:0007669"/>
    <property type="project" value="TreeGrafter"/>
</dbReference>
<dbReference type="FunFam" id="1.10.10.820:FF:000001">
    <property type="entry name" value="Myosin heavy chain"/>
    <property type="match status" value="1"/>
</dbReference>
<proteinExistence type="inferred from homology"/>
<reference evidence="11 12" key="1">
    <citation type="submission" date="2020-03" db="EMBL/GenBank/DDBJ databases">
        <title>Dissostichus mawsoni Genome sequencing and assembly.</title>
        <authorList>
            <person name="Park H."/>
        </authorList>
    </citation>
    <scope>NUCLEOTIDE SEQUENCE [LARGE SCALE GENOMIC DNA]</scope>
    <source>
        <strain evidence="11">DM0001</strain>
        <tissue evidence="11">Muscle</tissue>
    </source>
</reference>
<evidence type="ECO:0000259" key="10">
    <source>
        <dbReference type="PROSITE" id="PS51757"/>
    </source>
</evidence>
<dbReference type="InterPro" id="IPR001609">
    <property type="entry name" value="Myosin_head_motor_dom-like"/>
</dbReference>
<evidence type="ECO:0000313" key="11">
    <source>
        <dbReference type="EMBL" id="KAF3841216.1"/>
    </source>
</evidence>
<dbReference type="GO" id="GO:0000146">
    <property type="term" value="F:microfilament motor activity"/>
    <property type="evidence" value="ECO:0007669"/>
    <property type="project" value="TreeGrafter"/>
</dbReference>
<dbReference type="OrthoDB" id="6108017at2759"/>
<feature type="binding site" evidence="7">
    <location>
        <begin position="213"/>
        <end position="220"/>
    </location>
    <ligand>
        <name>ATP</name>
        <dbReference type="ChEBI" id="CHEBI:30616"/>
    </ligand>
</feature>
<dbReference type="GO" id="GO:0005524">
    <property type="term" value="F:ATP binding"/>
    <property type="evidence" value="ECO:0007669"/>
    <property type="project" value="UniProtKB-UniRule"/>
</dbReference>
<feature type="region of interest" description="Disordered" evidence="8">
    <location>
        <begin position="46"/>
        <end position="89"/>
    </location>
</feature>
<protein>
    <recommendedName>
        <fullName evidence="13">Unconventional myosin-Ic-like</fullName>
    </recommendedName>
</protein>
<keyword evidence="12" id="KW-1185">Reference proteome</keyword>
<keyword evidence="5 7" id="KW-0505">Motor protein</keyword>
<evidence type="ECO:0000313" key="12">
    <source>
        <dbReference type="Proteomes" id="UP000518266"/>
    </source>
</evidence>
<dbReference type="PROSITE" id="PS50096">
    <property type="entry name" value="IQ"/>
    <property type="match status" value="1"/>
</dbReference>
<dbReference type="GO" id="GO:0005737">
    <property type="term" value="C:cytoplasm"/>
    <property type="evidence" value="ECO:0007669"/>
    <property type="project" value="TreeGrafter"/>
</dbReference>
<dbReference type="Gene3D" id="6.20.240.20">
    <property type="match status" value="1"/>
</dbReference>
<dbReference type="GO" id="GO:0006897">
    <property type="term" value="P:endocytosis"/>
    <property type="evidence" value="ECO:0007669"/>
    <property type="project" value="TreeGrafter"/>
</dbReference>
<dbReference type="InterPro" id="IPR027417">
    <property type="entry name" value="P-loop_NTPase"/>
</dbReference>
<dbReference type="EMBL" id="JAAKFY010000020">
    <property type="protein sequence ID" value="KAF3841216.1"/>
    <property type="molecule type" value="Genomic_DNA"/>
</dbReference>
<dbReference type="GO" id="GO:0016459">
    <property type="term" value="C:myosin complex"/>
    <property type="evidence" value="ECO:0007669"/>
    <property type="project" value="UniProtKB-KW"/>
</dbReference>
<keyword evidence="6 7" id="KW-0009">Actin-binding</keyword>
<dbReference type="InterPro" id="IPR036961">
    <property type="entry name" value="Kinesin_motor_dom_sf"/>
</dbReference>
<dbReference type="AlphaFoldDB" id="A0A7J5XVS0"/>
<keyword evidence="2 7" id="KW-0547">Nucleotide-binding</keyword>
<gene>
    <name evidence="11" type="ORF">F7725_007078</name>
</gene>
<keyword evidence="4 7" id="KW-0518">Myosin</keyword>
<dbReference type="Gene3D" id="1.20.58.530">
    <property type="match status" value="1"/>
</dbReference>
<feature type="domain" description="Myosin motor" evidence="9">
    <location>
        <begin position="120"/>
        <end position="780"/>
    </location>
</feature>
<dbReference type="Gene3D" id="1.10.10.820">
    <property type="match status" value="1"/>
</dbReference>
<dbReference type="PANTHER" id="PTHR13140:SF862">
    <property type="entry name" value="UNCONVENTIONAL MYOSIN-IC"/>
    <property type="match status" value="1"/>
</dbReference>
<dbReference type="Gene3D" id="1.20.120.720">
    <property type="entry name" value="Myosin VI head, motor domain, U50 subdomain"/>
    <property type="match status" value="1"/>
</dbReference>
<evidence type="ECO:0000256" key="2">
    <source>
        <dbReference type="ARBA" id="ARBA00022741"/>
    </source>
</evidence>
<dbReference type="Gene3D" id="3.40.850.10">
    <property type="entry name" value="Kinesin motor domain"/>
    <property type="match status" value="1"/>
</dbReference>
<feature type="compositionally biased region" description="Polar residues" evidence="8">
    <location>
        <begin position="75"/>
        <end position="84"/>
    </location>
</feature>
<dbReference type="Pfam" id="PF00063">
    <property type="entry name" value="Myosin_head"/>
    <property type="match status" value="1"/>
</dbReference>
<evidence type="ECO:0000256" key="5">
    <source>
        <dbReference type="ARBA" id="ARBA00023175"/>
    </source>
</evidence>
<feature type="region of interest" description="Actin-binding" evidence="7">
    <location>
        <begin position="657"/>
        <end position="679"/>
    </location>
</feature>
<dbReference type="PROSITE" id="PS51456">
    <property type="entry name" value="MYOSIN_MOTOR"/>
    <property type="match status" value="1"/>
</dbReference>
<dbReference type="SMART" id="SM00015">
    <property type="entry name" value="IQ"/>
    <property type="match status" value="1"/>
</dbReference>